<feature type="region of interest" description="Disordered" evidence="1">
    <location>
        <begin position="291"/>
        <end position="383"/>
    </location>
</feature>
<feature type="compositionally biased region" description="Low complexity" evidence="1">
    <location>
        <begin position="312"/>
        <end position="322"/>
    </location>
</feature>
<feature type="domain" description="Retrotransposon gag" evidence="2">
    <location>
        <begin position="197"/>
        <end position="254"/>
    </location>
</feature>
<feature type="compositionally biased region" description="Basic and acidic residues" evidence="1">
    <location>
        <begin position="345"/>
        <end position="355"/>
    </location>
</feature>
<proteinExistence type="predicted"/>
<name>A0ABR0NG48_GOSAR</name>
<keyword evidence="4" id="KW-1185">Reference proteome</keyword>
<evidence type="ECO:0000259" key="2">
    <source>
        <dbReference type="Pfam" id="PF03732"/>
    </source>
</evidence>
<evidence type="ECO:0000256" key="1">
    <source>
        <dbReference type="SAM" id="MobiDB-lite"/>
    </source>
</evidence>
<sequence>MGQRAKPVTMAQNAPYGGLSIRWGSFSPRELVRFKELLEKPIRLKPGEFGRTDHLRPHGSQDERSSPVTSGIQAISSKALLGCRKKLLLREQLREFVWDTIGSSENKLAGKDNAFEAMVTALKEEINDLKGELKIFKAAIGNGMLASNPKQQAMDMPKSKVFKGATSASEVDNFLWAMEQYFGEMNIKDVPTKANTISMYFTDVALLWWRHKSTNVRRGETEIGTWKDFQKEFKAQFYPEYAEDKARVKLQWLTLKPWVKQELQHQGVQELTNTMMVAESIVELVPRRDKFESSKPNRRGNGEYYGEDEEGYSYYGNGSSSDGGRRGPFKVHKQKGQGTVGNTKPRCENQGDSKGNKSKLGQVRAETSCQRDVPTSVTIQVKR</sequence>
<reference evidence="3 4" key="1">
    <citation type="submission" date="2023-03" db="EMBL/GenBank/DDBJ databases">
        <title>WGS of Gossypium arboreum.</title>
        <authorList>
            <person name="Yu D."/>
        </authorList>
    </citation>
    <scope>NUCLEOTIDE SEQUENCE [LARGE SCALE GENOMIC DNA]</scope>
    <source>
        <tissue evidence="3">Leaf</tissue>
    </source>
</reference>
<evidence type="ECO:0000313" key="4">
    <source>
        <dbReference type="Proteomes" id="UP001358586"/>
    </source>
</evidence>
<comment type="caution">
    <text evidence="3">The sequence shown here is derived from an EMBL/GenBank/DDBJ whole genome shotgun (WGS) entry which is preliminary data.</text>
</comment>
<dbReference type="InterPro" id="IPR005162">
    <property type="entry name" value="Retrotrans_gag_dom"/>
</dbReference>
<organism evidence="3 4">
    <name type="scientific">Gossypium arboreum</name>
    <name type="common">Tree cotton</name>
    <name type="synonym">Gossypium nanking</name>
    <dbReference type="NCBI Taxonomy" id="29729"/>
    <lineage>
        <taxon>Eukaryota</taxon>
        <taxon>Viridiplantae</taxon>
        <taxon>Streptophyta</taxon>
        <taxon>Embryophyta</taxon>
        <taxon>Tracheophyta</taxon>
        <taxon>Spermatophyta</taxon>
        <taxon>Magnoliopsida</taxon>
        <taxon>eudicotyledons</taxon>
        <taxon>Gunneridae</taxon>
        <taxon>Pentapetalae</taxon>
        <taxon>rosids</taxon>
        <taxon>malvids</taxon>
        <taxon>Malvales</taxon>
        <taxon>Malvaceae</taxon>
        <taxon>Malvoideae</taxon>
        <taxon>Gossypium</taxon>
    </lineage>
</organism>
<protein>
    <recommendedName>
        <fullName evidence="2">Retrotransposon gag domain-containing protein</fullName>
    </recommendedName>
</protein>
<dbReference type="Proteomes" id="UP001358586">
    <property type="component" value="Chromosome 10"/>
</dbReference>
<dbReference type="Pfam" id="PF03732">
    <property type="entry name" value="Retrotrans_gag"/>
    <property type="match status" value="1"/>
</dbReference>
<feature type="compositionally biased region" description="Basic and acidic residues" evidence="1">
    <location>
        <begin position="48"/>
        <end position="65"/>
    </location>
</feature>
<accession>A0ABR0NG48</accession>
<gene>
    <name evidence="3" type="ORF">PVK06_035165</name>
</gene>
<evidence type="ECO:0000313" key="3">
    <source>
        <dbReference type="EMBL" id="KAK5793978.1"/>
    </source>
</evidence>
<feature type="compositionally biased region" description="Polar residues" evidence="1">
    <location>
        <begin position="365"/>
        <end position="383"/>
    </location>
</feature>
<feature type="region of interest" description="Disordered" evidence="1">
    <location>
        <begin position="48"/>
        <end position="69"/>
    </location>
</feature>
<dbReference type="EMBL" id="JARKNE010000010">
    <property type="protein sequence ID" value="KAK5793978.1"/>
    <property type="molecule type" value="Genomic_DNA"/>
</dbReference>